<dbReference type="PANTHER" id="PTHR33076">
    <property type="entry name" value="NON-SPECIFIC LIPID-TRANSFER PROTEIN 2-RELATED"/>
    <property type="match status" value="1"/>
</dbReference>
<dbReference type="EMBL" id="JAVXUP010000134">
    <property type="protein sequence ID" value="KAK3036968.1"/>
    <property type="molecule type" value="Genomic_DNA"/>
</dbReference>
<comment type="caution">
    <text evidence="6">The sequence shown here is derived from an EMBL/GenBank/DDBJ whole genome shotgun (WGS) entry which is preliminary data.</text>
</comment>
<gene>
    <name evidence="6" type="ORF">RJ639_030933</name>
</gene>
<name>A0AA88X4Z8_9ASTE</name>
<dbReference type="InterPro" id="IPR000528">
    <property type="entry name" value="Plant_nsLTP"/>
</dbReference>
<evidence type="ECO:0000256" key="2">
    <source>
        <dbReference type="ARBA" id="ARBA00022448"/>
    </source>
</evidence>
<dbReference type="Pfam" id="PF00234">
    <property type="entry name" value="Tryp_alpha_amyl"/>
    <property type="match status" value="1"/>
</dbReference>
<dbReference type="SUPFAM" id="SSF47699">
    <property type="entry name" value="Bifunctional inhibitor/lipid-transfer protein/seed storage 2S albumin"/>
    <property type="match status" value="1"/>
</dbReference>
<feature type="domain" description="Bifunctional inhibitor/plant lipid transfer protein/seed storage helical" evidence="5">
    <location>
        <begin position="27"/>
        <end position="104"/>
    </location>
</feature>
<dbReference type="InterPro" id="IPR016140">
    <property type="entry name" value="Bifunc_inhib/LTP/seed_store"/>
</dbReference>
<dbReference type="GO" id="GO:0006869">
    <property type="term" value="P:lipid transport"/>
    <property type="evidence" value="ECO:0007669"/>
    <property type="project" value="InterPro"/>
</dbReference>
<keyword evidence="3" id="KW-0446">Lipid-binding</keyword>
<accession>A0AA88X4Z8</accession>
<comment type="similarity">
    <text evidence="1">Belongs to the plant LTP family.</text>
</comment>
<dbReference type="Gene3D" id="1.10.110.10">
    <property type="entry name" value="Plant lipid-transfer and hydrophobic proteins"/>
    <property type="match status" value="1"/>
</dbReference>
<organism evidence="6 7">
    <name type="scientific">Escallonia herrerae</name>
    <dbReference type="NCBI Taxonomy" id="1293975"/>
    <lineage>
        <taxon>Eukaryota</taxon>
        <taxon>Viridiplantae</taxon>
        <taxon>Streptophyta</taxon>
        <taxon>Embryophyta</taxon>
        <taxon>Tracheophyta</taxon>
        <taxon>Spermatophyta</taxon>
        <taxon>Magnoliopsida</taxon>
        <taxon>eudicotyledons</taxon>
        <taxon>Gunneridae</taxon>
        <taxon>Pentapetalae</taxon>
        <taxon>asterids</taxon>
        <taxon>campanulids</taxon>
        <taxon>Escalloniales</taxon>
        <taxon>Escalloniaceae</taxon>
        <taxon>Escallonia</taxon>
    </lineage>
</organism>
<evidence type="ECO:0000313" key="7">
    <source>
        <dbReference type="Proteomes" id="UP001188597"/>
    </source>
</evidence>
<keyword evidence="4" id="KW-0732">Signal</keyword>
<evidence type="ECO:0000313" key="6">
    <source>
        <dbReference type="EMBL" id="KAK3036968.1"/>
    </source>
</evidence>
<reference evidence="6" key="1">
    <citation type="submission" date="2022-12" db="EMBL/GenBank/DDBJ databases">
        <title>Draft genome assemblies for two species of Escallonia (Escalloniales).</title>
        <authorList>
            <person name="Chanderbali A."/>
            <person name="Dervinis C."/>
            <person name="Anghel I."/>
            <person name="Soltis D."/>
            <person name="Soltis P."/>
            <person name="Zapata F."/>
        </authorList>
    </citation>
    <scope>NUCLEOTIDE SEQUENCE</scope>
    <source>
        <strain evidence="6">UCBG64.0493</strain>
        <tissue evidence="6">Leaf</tissue>
    </source>
</reference>
<evidence type="ECO:0000259" key="5">
    <source>
        <dbReference type="Pfam" id="PF00234"/>
    </source>
</evidence>
<evidence type="ECO:0000256" key="4">
    <source>
        <dbReference type="SAM" id="SignalP"/>
    </source>
</evidence>
<sequence>MRCTLWVVTLVVLALITTSPTNAFIDCNDVIGRILECSRFVMNQTNTLSKECCDGVEDLARVSEAASQMDRQLICDCFWRLARFWPFDSDLVRDLPDMCPLKSDFAIDPDADCTQP</sequence>
<protein>
    <recommendedName>
        <fullName evidence="5">Bifunctional inhibitor/plant lipid transfer protein/seed storage helical domain-containing protein</fullName>
    </recommendedName>
</protein>
<dbReference type="GO" id="GO:0008289">
    <property type="term" value="F:lipid binding"/>
    <property type="evidence" value="ECO:0007669"/>
    <property type="project" value="UniProtKB-KW"/>
</dbReference>
<keyword evidence="2" id="KW-0813">Transport</keyword>
<proteinExistence type="inferred from homology"/>
<feature type="chain" id="PRO_5041735773" description="Bifunctional inhibitor/plant lipid transfer protein/seed storage helical domain-containing protein" evidence="4">
    <location>
        <begin position="24"/>
        <end position="116"/>
    </location>
</feature>
<evidence type="ECO:0000256" key="3">
    <source>
        <dbReference type="ARBA" id="ARBA00023121"/>
    </source>
</evidence>
<dbReference type="InterPro" id="IPR036312">
    <property type="entry name" value="Bifun_inhib/LTP/seed_sf"/>
</dbReference>
<keyword evidence="7" id="KW-1185">Reference proteome</keyword>
<feature type="signal peptide" evidence="4">
    <location>
        <begin position="1"/>
        <end position="23"/>
    </location>
</feature>
<dbReference type="Proteomes" id="UP001188597">
    <property type="component" value="Unassembled WGS sequence"/>
</dbReference>
<evidence type="ECO:0000256" key="1">
    <source>
        <dbReference type="ARBA" id="ARBA00009748"/>
    </source>
</evidence>
<dbReference type="AlphaFoldDB" id="A0AA88X4Z8"/>